<name>A0ABX7FA78_9RHOB</name>
<dbReference type="CDD" id="cd08054">
    <property type="entry name" value="gp6"/>
    <property type="match status" value="1"/>
</dbReference>
<protein>
    <recommendedName>
        <fullName evidence="3">Phage gp6-like head-tail connector protein</fullName>
    </recommendedName>
</protein>
<dbReference type="Proteomes" id="UP000596387">
    <property type="component" value="Chromosome"/>
</dbReference>
<dbReference type="InterPro" id="IPR006450">
    <property type="entry name" value="Phage_HK97_gp6-like"/>
</dbReference>
<proteinExistence type="predicted"/>
<dbReference type="Gene3D" id="1.10.3230.30">
    <property type="entry name" value="Phage gp6-like head-tail connector protein"/>
    <property type="match status" value="1"/>
</dbReference>
<dbReference type="InterPro" id="IPR011738">
    <property type="entry name" value="Phage_CHP"/>
</dbReference>
<dbReference type="RefSeq" id="WP_031322440.1">
    <property type="nucleotide sequence ID" value="NZ_CP047166.1"/>
</dbReference>
<evidence type="ECO:0000313" key="1">
    <source>
        <dbReference type="EMBL" id="QRF66267.1"/>
    </source>
</evidence>
<accession>A0ABX7FA78</accession>
<organism evidence="1 2">
    <name type="scientific">Ponticoccus alexandrii</name>
    <dbReference type="NCBI Taxonomy" id="1943633"/>
    <lineage>
        <taxon>Bacteria</taxon>
        <taxon>Pseudomonadati</taxon>
        <taxon>Pseudomonadota</taxon>
        <taxon>Alphaproteobacteria</taxon>
        <taxon>Rhodobacterales</taxon>
        <taxon>Roseobacteraceae</taxon>
        <taxon>Ponticoccus</taxon>
    </lineage>
</organism>
<dbReference type="NCBIfam" id="TIGR01560">
    <property type="entry name" value="put_DNA_pack"/>
    <property type="match status" value="1"/>
</dbReference>
<keyword evidence="2" id="KW-1185">Reference proteome</keyword>
<dbReference type="EMBL" id="CP047166">
    <property type="protein sequence ID" value="QRF66267.1"/>
    <property type="molecule type" value="Genomic_DNA"/>
</dbReference>
<gene>
    <name evidence="1" type="ORF">GQA70_08080</name>
</gene>
<evidence type="ECO:0008006" key="3">
    <source>
        <dbReference type="Google" id="ProtNLM"/>
    </source>
</evidence>
<reference evidence="1 2" key="1">
    <citation type="submission" date="2019-12" db="EMBL/GenBank/DDBJ databases">
        <title>Complete Genome Sequence of a Quorum-Sensing Bacterium,Rhodobacteraceae bacterium C31, Isolated from a marine microalgae symbiotic bacteria.</title>
        <authorList>
            <person name="Zhang Y."/>
        </authorList>
    </citation>
    <scope>NUCLEOTIDE SEQUENCE [LARGE SCALE GENOMIC DNA]</scope>
    <source>
        <strain evidence="1 2">C31</strain>
    </source>
</reference>
<evidence type="ECO:0000313" key="2">
    <source>
        <dbReference type="Proteomes" id="UP000596387"/>
    </source>
</evidence>
<sequence>MMLVEETPVPDAALPADALKEHLRMGTGFAGGDLQDGVMLSFLRAALAAIEARTSKALIVRSFLLSMDDWQNPASQRLPIAPVRSVTEVALVDVYGQAKALDPADYRLKPDAFDPALRPMRAALPAVPRGGSVELRFEAGYGEDFGAVPDDLKQAVLLLAAHYYEYRDETALSEGCMPFGVTSLISRYRPVRMGMNG</sequence>
<dbReference type="NCBIfam" id="TIGR02215">
    <property type="entry name" value="phage_chp_gp8"/>
    <property type="match status" value="1"/>
</dbReference>